<reference evidence="2" key="1">
    <citation type="journal article" date="2018" name="Data Brief">
        <title>Genome sequence data from 17 accessions of Ensete ventricosum, a staple food crop for millions in Ethiopia.</title>
        <authorList>
            <person name="Yemataw Z."/>
            <person name="Muzemil S."/>
            <person name="Ambachew D."/>
            <person name="Tripathi L."/>
            <person name="Tesfaye K."/>
            <person name="Chala A."/>
            <person name="Farbos A."/>
            <person name="O'Neill P."/>
            <person name="Moore K."/>
            <person name="Grant M."/>
            <person name="Studholme D.J."/>
        </authorList>
    </citation>
    <scope>NUCLEOTIDE SEQUENCE [LARGE SCALE GENOMIC DNA]</scope>
    <source>
        <tissue evidence="2">Leaf</tissue>
    </source>
</reference>
<feature type="region of interest" description="Disordered" evidence="1">
    <location>
        <begin position="108"/>
        <end position="127"/>
    </location>
</feature>
<evidence type="ECO:0000313" key="2">
    <source>
        <dbReference type="EMBL" id="RZR74477.1"/>
    </source>
</evidence>
<organism evidence="2">
    <name type="scientific">Ensete ventricosum</name>
    <name type="common">Abyssinian banana</name>
    <name type="synonym">Musa ensete</name>
    <dbReference type="NCBI Taxonomy" id="4639"/>
    <lineage>
        <taxon>Eukaryota</taxon>
        <taxon>Viridiplantae</taxon>
        <taxon>Streptophyta</taxon>
        <taxon>Embryophyta</taxon>
        <taxon>Tracheophyta</taxon>
        <taxon>Spermatophyta</taxon>
        <taxon>Magnoliopsida</taxon>
        <taxon>Liliopsida</taxon>
        <taxon>Zingiberales</taxon>
        <taxon>Musaceae</taxon>
        <taxon>Ensete</taxon>
    </lineage>
</organism>
<dbReference type="AlphaFoldDB" id="A0A445MJM4"/>
<dbReference type="Proteomes" id="UP000290560">
    <property type="component" value="Unassembled WGS sequence"/>
</dbReference>
<accession>A0A445MJM4</accession>
<gene>
    <name evidence="2" type="ORF">BHM03_00037318</name>
</gene>
<name>A0A445MJM4_ENSVE</name>
<protein>
    <submittedName>
        <fullName evidence="2">Uncharacterized protein</fullName>
    </submittedName>
</protein>
<sequence>MIRQGVIREWVDEGELPKERTQSKMAKALQFQRGSATQKQSVDQKGGGLEGVPQCRRGGSTDREERDTDVRQRIVGPWASNAMVPQRQDFRGVIDPLLSWRESIGRERGQEVENTEAKSKYQDKAEGQRPRNFTRLVLLAALAKSKDVALGLAKGCKAESNKLSAMAAAAPCSQESWLHRQPWRLGFPGHQR</sequence>
<feature type="region of interest" description="Disordered" evidence="1">
    <location>
        <begin position="14"/>
        <end position="70"/>
    </location>
</feature>
<feature type="compositionally biased region" description="Basic and acidic residues" evidence="1">
    <location>
        <begin position="59"/>
        <end position="70"/>
    </location>
</feature>
<feature type="compositionally biased region" description="Polar residues" evidence="1">
    <location>
        <begin position="32"/>
        <end position="43"/>
    </location>
</feature>
<evidence type="ECO:0000256" key="1">
    <source>
        <dbReference type="SAM" id="MobiDB-lite"/>
    </source>
</evidence>
<dbReference type="EMBL" id="KV876259">
    <property type="protein sequence ID" value="RZR74477.1"/>
    <property type="molecule type" value="Genomic_DNA"/>
</dbReference>
<proteinExistence type="predicted"/>